<comment type="similarity">
    <text evidence="7">Belongs to the class I-like SAM-binding methyltransferase superfamily. C5-methyltransferase family.</text>
</comment>
<evidence type="ECO:0000313" key="9">
    <source>
        <dbReference type="Proteomes" id="UP000781710"/>
    </source>
</evidence>
<gene>
    <name evidence="8" type="ORF">CSC78_15800</name>
</gene>
<keyword evidence="4 7" id="KW-0949">S-adenosyl-L-methionine</keyword>
<dbReference type="EMBL" id="PDWW01000027">
    <property type="protein sequence ID" value="KAF1723520.1"/>
    <property type="molecule type" value="Genomic_DNA"/>
</dbReference>
<evidence type="ECO:0000256" key="6">
    <source>
        <dbReference type="ARBA" id="ARBA00047422"/>
    </source>
</evidence>
<evidence type="ECO:0000256" key="3">
    <source>
        <dbReference type="ARBA" id="ARBA00022679"/>
    </source>
</evidence>
<reference evidence="8 9" key="1">
    <citation type="submission" date="2017-10" db="EMBL/GenBank/DDBJ databases">
        <title>Whole genome sequencing of members of genus Pseudoxanthomonas.</title>
        <authorList>
            <person name="Kumar S."/>
            <person name="Bansal K."/>
            <person name="Kaur A."/>
            <person name="Patil P."/>
            <person name="Sharma S."/>
            <person name="Patil P.B."/>
        </authorList>
    </citation>
    <scope>NUCLEOTIDE SEQUENCE [LARGE SCALE GENOMIC DNA]</scope>
    <source>
        <strain evidence="8 9">DSM 17109</strain>
    </source>
</reference>
<keyword evidence="9" id="KW-1185">Reference proteome</keyword>
<protein>
    <recommendedName>
        <fullName evidence="1">DNA (cytosine-5-)-methyltransferase</fullName>
        <ecNumber evidence="1">2.1.1.37</ecNumber>
    </recommendedName>
</protein>
<dbReference type="EC" id="2.1.1.37" evidence="1"/>
<keyword evidence="5" id="KW-0680">Restriction system</keyword>
<evidence type="ECO:0000256" key="7">
    <source>
        <dbReference type="PROSITE-ProRule" id="PRU01016"/>
    </source>
</evidence>
<evidence type="ECO:0000256" key="4">
    <source>
        <dbReference type="ARBA" id="ARBA00022691"/>
    </source>
</evidence>
<dbReference type="PANTHER" id="PTHR10629:SF52">
    <property type="entry name" value="DNA (CYTOSINE-5)-METHYLTRANSFERASE 1"/>
    <property type="match status" value="1"/>
</dbReference>
<comment type="caution">
    <text evidence="8">The sequence shown here is derived from an EMBL/GenBank/DDBJ whole genome shotgun (WGS) entry which is preliminary data.</text>
</comment>
<dbReference type="InterPro" id="IPR029063">
    <property type="entry name" value="SAM-dependent_MTases_sf"/>
</dbReference>
<dbReference type="Pfam" id="PF00145">
    <property type="entry name" value="DNA_methylase"/>
    <property type="match status" value="2"/>
</dbReference>
<accession>A0ABQ6ZDX5</accession>
<dbReference type="PANTHER" id="PTHR10629">
    <property type="entry name" value="CYTOSINE-SPECIFIC METHYLTRANSFERASE"/>
    <property type="match status" value="1"/>
</dbReference>
<evidence type="ECO:0000256" key="5">
    <source>
        <dbReference type="ARBA" id="ARBA00022747"/>
    </source>
</evidence>
<evidence type="ECO:0000256" key="1">
    <source>
        <dbReference type="ARBA" id="ARBA00011975"/>
    </source>
</evidence>
<dbReference type="PROSITE" id="PS51679">
    <property type="entry name" value="SAM_MT_C5"/>
    <property type="match status" value="1"/>
</dbReference>
<organism evidence="8 9">
    <name type="scientific">Pseudoxanthomonas japonensis</name>
    <dbReference type="NCBI Taxonomy" id="69284"/>
    <lineage>
        <taxon>Bacteria</taxon>
        <taxon>Pseudomonadati</taxon>
        <taxon>Pseudomonadota</taxon>
        <taxon>Gammaproteobacteria</taxon>
        <taxon>Lysobacterales</taxon>
        <taxon>Lysobacteraceae</taxon>
        <taxon>Pseudoxanthomonas</taxon>
    </lineage>
</organism>
<feature type="active site" evidence="7">
    <location>
        <position position="111"/>
    </location>
</feature>
<dbReference type="InterPro" id="IPR001525">
    <property type="entry name" value="C5_MeTfrase"/>
</dbReference>
<keyword evidence="2 7" id="KW-0489">Methyltransferase</keyword>
<evidence type="ECO:0000313" key="8">
    <source>
        <dbReference type="EMBL" id="KAF1723520.1"/>
    </source>
</evidence>
<name>A0ABQ6ZDX5_9GAMM</name>
<proteinExistence type="inferred from homology"/>
<dbReference type="Gene3D" id="3.40.50.150">
    <property type="entry name" value="Vaccinia Virus protein VP39"/>
    <property type="match status" value="1"/>
</dbReference>
<comment type="catalytic activity">
    <reaction evidence="6">
        <text>a 2'-deoxycytidine in DNA + S-adenosyl-L-methionine = a 5-methyl-2'-deoxycytidine in DNA + S-adenosyl-L-homocysteine + H(+)</text>
        <dbReference type="Rhea" id="RHEA:13681"/>
        <dbReference type="Rhea" id="RHEA-COMP:11369"/>
        <dbReference type="Rhea" id="RHEA-COMP:11370"/>
        <dbReference type="ChEBI" id="CHEBI:15378"/>
        <dbReference type="ChEBI" id="CHEBI:57856"/>
        <dbReference type="ChEBI" id="CHEBI:59789"/>
        <dbReference type="ChEBI" id="CHEBI:85452"/>
        <dbReference type="ChEBI" id="CHEBI:85454"/>
        <dbReference type="EC" id="2.1.1.37"/>
    </reaction>
</comment>
<dbReference type="Proteomes" id="UP000781710">
    <property type="component" value="Unassembled WGS sequence"/>
</dbReference>
<dbReference type="SUPFAM" id="SSF53335">
    <property type="entry name" value="S-adenosyl-L-methionine-dependent methyltransferases"/>
    <property type="match status" value="1"/>
</dbReference>
<keyword evidence="3 7" id="KW-0808">Transferase</keyword>
<dbReference type="Gene3D" id="3.90.120.10">
    <property type="entry name" value="DNA Methylase, subunit A, domain 2"/>
    <property type="match status" value="1"/>
</dbReference>
<sequence>MHPFELAVSAEMEASAHSTLRLRAFYRLLVRQEGSVPRDYFAYLEKVAKGEALPPSVHFGEGKWKPLWDQAEEEALNLTLGVEKDNRALLDRIEAVKDEFEEMILIGGPPCQAYSLVGRSRQKKVKGFRSKGTTKHFLYKQYLDILAEYSPAVFIMENVKGILTSKVGNNEMFAAIMRDLADPSAALSGSSRPGKKDKRYVLLPIHLDEAQKRTTELVADNPAAFIIRCENHGIPQARHRVIIMGIREDLMHPGVATVPGLPVSDSEIPIEKALAGLPKLRSGLSRQQDDPELWKWAMESERDWVLKVLGTSMPNVSGRLKKLKPSHGLPRSSIRYSEGTSCFTEKLRNSDQTVVLNHETRGHMQSDLGRYMFCAAFAKEHKRSPSSEEFPKRLAPDHKNWESGAFADRFRVQRQERPSNTVTSHLSKDGHAFIHWDPKQCRSLTVREAARLQTFPDDYLFMGNRTQQYIQVGNAVPPMLAREIAQVVWSIIKK</sequence>
<evidence type="ECO:0000256" key="2">
    <source>
        <dbReference type="ARBA" id="ARBA00022603"/>
    </source>
</evidence>
<dbReference type="InterPro" id="IPR050390">
    <property type="entry name" value="C5-Methyltransferase"/>
</dbReference>